<protein>
    <submittedName>
        <fullName evidence="2">Uncharacterized protein</fullName>
    </submittedName>
</protein>
<feature type="transmembrane region" description="Helical" evidence="1">
    <location>
        <begin position="80"/>
        <end position="100"/>
    </location>
</feature>
<dbReference type="Proteomes" id="UP001464891">
    <property type="component" value="Unassembled WGS sequence"/>
</dbReference>
<keyword evidence="1" id="KW-0472">Membrane</keyword>
<feature type="transmembrane region" description="Helical" evidence="1">
    <location>
        <begin position="50"/>
        <end position="74"/>
    </location>
</feature>
<evidence type="ECO:0000313" key="3">
    <source>
        <dbReference type="Proteomes" id="UP001464891"/>
    </source>
</evidence>
<keyword evidence="1" id="KW-0812">Transmembrane</keyword>
<gene>
    <name evidence="2" type="ORF">NC998_04045</name>
</gene>
<keyword evidence="1" id="KW-1133">Transmembrane helix</keyword>
<dbReference type="RefSeq" id="WP_190433526.1">
    <property type="nucleotide sequence ID" value="NZ_JAMPKM010000002.1"/>
</dbReference>
<dbReference type="EMBL" id="JAMPKM010000002">
    <property type="protein sequence ID" value="MEP0816264.1"/>
    <property type="molecule type" value="Genomic_DNA"/>
</dbReference>
<organism evidence="2 3">
    <name type="scientific">Trichocoleus desertorum GB2-A4</name>
    <dbReference type="NCBI Taxonomy" id="2933944"/>
    <lineage>
        <taxon>Bacteria</taxon>
        <taxon>Bacillati</taxon>
        <taxon>Cyanobacteriota</taxon>
        <taxon>Cyanophyceae</taxon>
        <taxon>Leptolyngbyales</taxon>
        <taxon>Trichocoleusaceae</taxon>
        <taxon>Trichocoleus</taxon>
    </lineage>
</organism>
<proteinExistence type="predicted"/>
<name>A0ABV0J3A7_9CYAN</name>
<accession>A0ABV0J3A7</accession>
<reference evidence="2 3" key="1">
    <citation type="submission" date="2022-04" db="EMBL/GenBank/DDBJ databases">
        <title>Positive selection, recombination, and allopatry shape intraspecific diversity of widespread and dominant cyanobacteria.</title>
        <authorList>
            <person name="Wei J."/>
            <person name="Shu W."/>
            <person name="Hu C."/>
        </authorList>
    </citation>
    <scope>NUCLEOTIDE SEQUENCE [LARGE SCALE GENOMIC DNA]</scope>
    <source>
        <strain evidence="2 3">GB2-A4</strain>
    </source>
</reference>
<sequence>MLDAFHSLSEFSRTHCIAICAFLVPANLLATVLTLGLTALRRPTVQIQRAVGLASCFALVMVLHVLTWLAVGIVMPPTYILFWLASTCLLINIWAIAYPASLNRILDVLLVWFKRRQPELHQPE</sequence>
<keyword evidence="3" id="KW-1185">Reference proteome</keyword>
<comment type="caution">
    <text evidence="2">The sequence shown here is derived from an EMBL/GenBank/DDBJ whole genome shotgun (WGS) entry which is preliminary data.</text>
</comment>
<evidence type="ECO:0000256" key="1">
    <source>
        <dbReference type="SAM" id="Phobius"/>
    </source>
</evidence>
<evidence type="ECO:0000313" key="2">
    <source>
        <dbReference type="EMBL" id="MEP0816264.1"/>
    </source>
</evidence>
<feature type="transmembrane region" description="Helical" evidence="1">
    <location>
        <begin position="12"/>
        <end position="38"/>
    </location>
</feature>